<dbReference type="Proteomes" id="UP000656881">
    <property type="component" value="Unassembled WGS sequence"/>
</dbReference>
<organism evidence="3 4">
    <name type="scientific">Streptomyces lasiicapitis</name>
    <dbReference type="NCBI Taxonomy" id="1923961"/>
    <lineage>
        <taxon>Bacteria</taxon>
        <taxon>Bacillati</taxon>
        <taxon>Actinomycetota</taxon>
        <taxon>Actinomycetes</taxon>
        <taxon>Kitasatosporales</taxon>
        <taxon>Streptomycetaceae</taxon>
        <taxon>Streptomyces</taxon>
    </lineage>
</organism>
<comment type="caution">
    <text evidence="3">The sequence shown here is derived from an EMBL/GenBank/DDBJ whole genome shotgun (WGS) entry which is preliminary data.</text>
</comment>
<dbReference type="InterPro" id="IPR046538">
    <property type="entry name" value="DUF6603"/>
</dbReference>
<evidence type="ECO:0000313" key="4">
    <source>
        <dbReference type="Proteomes" id="UP000656881"/>
    </source>
</evidence>
<name>A0ABQ2MV31_9ACTN</name>
<proteinExistence type="predicted"/>
<protein>
    <recommendedName>
        <fullName evidence="2">DUF6603 domain-containing protein</fullName>
    </recommendedName>
</protein>
<keyword evidence="4" id="KW-1185">Reference proteome</keyword>
<evidence type="ECO:0000256" key="1">
    <source>
        <dbReference type="SAM" id="MobiDB-lite"/>
    </source>
</evidence>
<accession>A0ABQ2MV31</accession>
<evidence type="ECO:0000313" key="3">
    <source>
        <dbReference type="EMBL" id="GGO59169.1"/>
    </source>
</evidence>
<dbReference type="Pfam" id="PF20248">
    <property type="entry name" value="DUF6603"/>
    <property type="match status" value="1"/>
</dbReference>
<feature type="domain" description="DUF6603" evidence="2">
    <location>
        <begin position="271"/>
        <end position="727"/>
    </location>
</feature>
<reference evidence="4" key="1">
    <citation type="journal article" date="2019" name="Int. J. Syst. Evol. Microbiol.">
        <title>The Global Catalogue of Microorganisms (GCM) 10K type strain sequencing project: providing services to taxonomists for standard genome sequencing and annotation.</title>
        <authorList>
            <consortium name="The Broad Institute Genomics Platform"/>
            <consortium name="The Broad Institute Genome Sequencing Center for Infectious Disease"/>
            <person name="Wu L."/>
            <person name="Ma J."/>
        </authorList>
    </citation>
    <scope>NUCLEOTIDE SEQUENCE [LARGE SCALE GENOMIC DNA]</scope>
    <source>
        <strain evidence="4">CGMCC 4.7349</strain>
    </source>
</reference>
<sequence>MHESDLRKALESADADSIALPLAESAPTSGAVPLFPDGTLRLLRDDAGAADLRLRGRAPIAFGAEPASLDAEFTCEEGKVAGAALTLSLPGAGVHVDEIARLYGYELPTLPTPPVTGLTFQGRGDRFALSLGGLAGDGGILERDGTRVLVVPASGGHVLATRDELTAQQVASLGLPLTGVLPVGVWLVLPGGIVVPVSAPQLVAPDGSGRTDGLGRPKTAAAQVPYAQHAYPGLSRRTRAVPTKDGFVVLNAPKLGGPGVSFIPGGPLDGHHGIEVVYDKSPLSVKGALQVQPAQSPYRAVVGGLLTFALGGGTPGSRGLYGMGTGAVVFPQDAGTQPSFFAFASLGAEPGLGIPAFRLTGVAAGFGWNSHLRTPGLGDLATFPFLQALHDPSAIGGDDTNPVEILNTLTGGANPWITPQQGALWMTAGLAFTIGELIDGTAMALLQTGADLTIGLLGTAGTSFPKSGDKKYARIEAGLQLVVKPNAGELTVGTSLNPSSFLIDEDCKLRGGVGLMVWYGNHPNRGDFVFSAGGYHDSYQAPAHYPRLPRIGFDWSLGGKVTVSGNAYFALTPRAAMAGGSLDVRYKAGIIKAWCTAKVDALIEWKPFYFDVGLSLSIGVEGSVKVLFVRITVRIEVGVSLRIWGPPTGGEARVKVWFISFTINFGHSARGQGDKTLDWPATRTMLPQAGARARLRPGDGLISEGSPDNPHEGDWLVKATGFTFGTDTQVPLSRIELDATAEDVVFTGPGFGIHPMRVTGLTTVQRVRVTLEGETVDLARWKAAPQYTALPPQLWDEHGDPEHGSGQEKHLTGVTLTSPDVEYGHSTGYIGEDTFKFDPVYPQGKAPLSSADAPLVPEPTRPGGVIGRIADTMDTATARAARTKVHALMGALKLDTGGAKSELPGYAQDVTGYFTAEPLLVPAGAARSTSTPNALEGDN</sequence>
<evidence type="ECO:0000259" key="2">
    <source>
        <dbReference type="Pfam" id="PF20248"/>
    </source>
</evidence>
<feature type="region of interest" description="Disordered" evidence="1">
    <location>
        <begin position="848"/>
        <end position="867"/>
    </location>
</feature>
<gene>
    <name evidence="3" type="ORF">GCM10012286_80150</name>
</gene>
<dbReference type="RefSeq" id="WP_189177632.1">
    <property type="nucleotide sequence ID" value="NZ_BMNG01000027.1"/>
</dbReference>
<dbReference type="EMBL" id="BMNG01000027">
    <property type="protein sequence ID" value="GGO59169.1"/>
    <property type="molecule type" value="Genomic_DNA"/>
</dbReference>